<dbReference type="AlphaFoldDB" id="A0A2N9HAU7"/>
<proteinExistence type="predicted"/>
<keyword evidence="2" id="KW-0472">Membrane</keyword>
<organism evidence="3">
    <name type="scientific">Fagus sylvatica</name>
    <name type="common">Beechnut</name>
    <dbReference type="NCBI Taxonomy" id="28930"/>
    <lineage>
        <taxon>Eukaryota</taxon>
        <taxon>Viridiplantae</taxon>
        <taxon>Streptophyta</taxon>
        <taxon>Embryophyta</taxon>
        <taxon>Tracheophyta</taxon>
        <taxon>Spermatophyta</taxon>
        <taxon>Magnoliopsida</taxon>
        <taxon>eudicotyledons</taxon>
        <taxon>Gunneridae</taxon>
        <taxon>Pentapetalae</taxon>
        <taxon>rosids</taxon>
        <taxon>fabids</taxon>
        <taxon>Fagales</taxon>
        <taxon>Fagaceae</taxon>
        <taxon>Fagus</taxon>
    </lineage>
</organism>
<feature type="compositionally biased region" description="Polar residues" evidence="1">
    <location>
        <begin position="80"/>
        <end position="99"/>
    </location>
</feature>
<evidence type="ECO:0000313" key="3">
    <source>
        <dbReference type="EMBL" id="SPD11486.1"/>
    </source>
</evidence>
<keyword evidence="2" id="KW-0812">Transmembrane</keyword>
<feature type="transmembrane region" description="Helical" evidence="2">
    <location>
        <begin position="6"/>
        <end position="26"/>
    </location>
</feature>
<name>A0A2N9HAU7_FAGSY</name>
<dbReference type="EMBL" id="OIVN01003469">
    <property type="protein sequence ID" value="SPD11486.1"/>
    <property type="molecule type" value="Genomic_DNA"/>
</dbReference>
<gene>
    <name evidence="3" type="ORF">FSB_LOCUS39368</name>
</gene>
<evidence type="ECO:0000256" key="2">
    <source>
        <dbReference type="SAM" id="Phobius"/>
    </source>
</evidence>
<protein>
    <submittedName>
        <fullName evidence="3">Uncharacterized protein</fullName>
    </submittedName>
</protein>
<reference evidence="3" key="1">
    <citation type="submission" date="2018-02" db="EMBL/GenBank/DDBJ databases">
        <authorList>
            <person name="Cohen D.B."/>
            <person name="Kent A.D."/>
        </authorList>
    </citation>
    <scope>NUCLEOTIDE SEQUENCE</scope>
</reference>
<keyword evidence="2" id="KW-1133">Transmembrane helix</keyword>
<evidence type="ECO:0000256" key="1">
    <source>
        <dbReference type="SAM" id="MobiDB-lite"/>
    </source>
</evidence>
<feature type="region of interest" description="Disordered" evidence="1">
    <location>
        <begin position="70"/>
        <end position="99"/>
    </location>
</feature>
<accession>A0A2N9HAU7</accession>
<sequence>MPLPLPAIVILFLMISLPFYESSRIINGEEQNLMKKNHFLVPNLPITTGYTPPSTVNQKAITKRLRRQLLKGPVAPSAPNPTTSKRSHNSVPNGGTSNP</sequence>